<dbReference type="Proteomes" id="UP000193719">
    <property type="component" value="Unassembled WGS sequence"/>
</dbReference>
<keyword evidence="3" id="KW-1185">Reference proteome</keyword>
<comment type="caution">
    <text evidence="2">The sequence shown here is derived from an EMBL/GenBank/DDBJ whole genome shotgun (WGS) entry which is preliminary data.</text>
</comment>
<feature type="transmembrane region" description="Helical" evidence="1">
    <location>
        <begin position="21"/>
        <end position="43"/>
    </location>
</feature>
<feature type="transmembrane region" description="Helical" evidence="1">
    <location>
        <begin position="115"/>
        <end position="133"/>
    </location>
</feature>
<protein>
    <recommendedName>
        <fullName evidence="4">Lysosomal cobalamin transporter</fullName>
    </recommendedName>
</protein>
<reference evidence="2 3" key="2">
    <citation type="submission" date="2016-08" db="EMBL/GenBank/DDBJ databases">
        <title>Pervasive Adenine N6-methylation of Active Genes in Fungi.</title>
        <authorList>
            <consortium name="DOE Joint Genome Institute"/>
            <person name="Mondo S.J."/>
            <person name="Dannebaum R.O."/>
            <person name="Kuo R.C."/>
            <person name="Labutti K."/>
            <person name="Haridas S."/>
            <person name="Kuo A."/>
            <person name="Salamov A."/>
            <person name="Ahrendt S.R."/>
            <person name="Lipzen A."/>
            <person name="Sullivan W."/>
            <person name="Andreopoulos W.B."/>
            <person name="Clum A."/>
            <person name="Lindquist E."/>
            <person name="Daum C."/>
            <person name="Ramamoorthy G.K."/>
            <person name="Gryganskyi A."/>
            <person name="Culley D."/>
            <person name="Magnuson J.K."/>
            <person name="James T.Y."/>
            <person name="O'Malley M.A."/>
            <person name="Stajich J.E."/>
            <person name="Spatafora J.W."/>
            <person name="Visel A."/>
            <person name="Grigoriev I.V."/>
        </authorList>
    </citation>
    <scope>NUCLEOTIDE SEQUENCE [LARGE SCALE GENOMIC DNA]</scope>
    <source>
        <strain evidence="3">finn</strain>
    </source>
</reference>
<dbReference type="AlphaFoldDB" id="A0A1Y1VES8"/>
<reference evidence="2 3" key="1">
    <citation type="submission" date="2016-08" db="EMBL/GenBank/DDBJ databases">
        <title>Genomes of anaerobic fungi encode conserved fungal cellulosomes for biomass hydrolysis.</title>
        <authorList>
            <consortium name="DOE Joint Genome Institute"/>
            <person name="Haitjema C.H."/>
            <person name="Gilmore S.P."/>
            <person name="Henske J.K."/>
            <person name="Solomon K.V."/>
            <person name="De Groot R."/>
            <person name="Kuo A."/>
            <person name="Mondo S.J."/>
            <person name="Salamov A.A."/>
            <person name="Labutti K."/>
            <person name="Zhao Z."/>
            <person name="Chiniquy J."/>
            <person name="Barry K."/>
            <person name="Brewer H.M."/>
            <person name="Purvine S.O."/>
            <person name="Wright A.T."/>
            <person name="Boxma B."/>
            <person name="Van Alen T."/>
            <person name="Hackstein J.H."/>
            <person name="Baker S.E."/>
            <person name="Grigoriev I.V."/>
            <person name="O'Malley M.A."/>
        </authorList>
    </citation>
    <scope>NUCLEOTIDE SEQUENCE [LARGE SCALE GENOMIC DNA]</scope>
    <source>
        <strain evidence="3">finn</strain>
    </source>
</reference>
<evidence type="ECO:0000256" key="1">
    <source>
        <dbReference type="SAM" id="Phobius"/>
    </source>
</evidence>
<evidence type="ECO:0000313" key="2">
    <source>
        <dbReference type="EMBL" id="ORX54327.1"/>
    </source>
</evidence>
<dbReference type="EMBL" id="MCFH01000011">
    <property type="protein sequence ID" value="ORX54327.1"/>
    <property type="molecule type" value="Genomic_DNA"/>
</dbReference>
<evidence type="ECO:0000313" key="3">
    <source>
        <dbReference type="Proteomes" id="UP000193719"/>
    </source>
</evidence>
<keyword evidence="1" id="KW-0812">Transmembrane</keyword>
<organism evidence="2 3">
    <name type="scientific">Piromyces finnis</name>
    <dbReference type="NCBI Taxonomy" id="1754191"/>
    <lineage>
        <taxon>Eukaryota</taxon>
        <taxon>Fungi</taxon>
        <taxon>Fungi incertae sedis</taxon>
        <taxon>Chytridiomycota</taxon>
        <taxon>Chytridiomycota incertae sedis</taxon>
        <taxon>Neocallimastigomycetes</taxon>
        <taxon>Neocallimastigales</taxon>
        <taxon>Neocallimastigaceae</taxon>
        <taxon>Piromyces</taxon>
    </lineage>
</organism>
<sequence>MASKGEFKRRFPKINNCCICLKLKTGVFIFTGIILLIIVINVLSNLNFIFSNNDSVLSSSSIFNTTTKIINELGTVYQYSYYIYILVNAILIVSLVLLIIGILKAKLIFLSQFKIVFLLYIIFYLIYNIFSIISMNNNAEEIVNILVKDKSFNDLIINNNIDEEDFKSSMLSSIKNSFTFEIFYSIIICALYAYYYVATCSLAEDIEESVYEEIDTRNLENN</sequence>
<gene>
    <name evidence="2" type="ORF">BCR36DRAFT_410861</name>
</gene>
<evidence type="ECO:0008006" key="4">
    <source>
        <dbReference type="Google" id="ProtNLM"/>
    </source>
</evidence>
<keyword evidence="1" id="KW-1133">Transmembrane helix</keyword>
<name>A0A1Y1VES8_9FUNG</name>
<feature type="transmembrane region" description="Helical" evidence="1">
    <location>
        <begin position="178"/>
        <end position="197"/>
    </location>
</feature>
<proteinExistence type="predicted"/>
<keyword evidence="1" id="KW-0472">Membrane</keyword>
<accession>A0A1Y1VES8</accession>
<feature type="transmembrane region" description="Helical" evidence="1">
    <location>
        <begin position="81"/>
        <end position="103"/>
    </location>
</feature>